<dbReference type="PANTHER" id="PTHR48106:SF8">
    <property type="entry name" value="OS02G0805600 PROTEIN"/>
    <property type="match status" value="1"/>
</dbReference>
<dbReference type="SUPFAM" id="SSF50129">
    <property type="entry name" value="GroES-like"/>
    <property type="match status" value="1"/>
</dbReference>
<dbReference type="Pfam" id="PF00107">
    <property type="entry name" value="ADH_zinc_N"/>
    <property type="match status" value="1"/>
</dbReference>
<dbReference type="InterPro" id="IPR011032">
    <property type="entry name" value="GroES-like_sf"/>
</dbReference>
<reference evidence="4" key="1">
    <citation type="journal article" date="2014" name="Int. J. Syst. Evol. Microbiol.">
        <title>Complete genome sequence of Corynebacterium casei LMG S-19264T (=DSM 44701T), isolated from a smear-ripened cheese.</title>
        <authorList>
            <consortium name="US DOE Joint Genome Institute (JGI-PGF)"/>
            <person name="Walter F."/>
            <person name="Albersmeier A."/>
            <person name="Kalinowski J."/>
            <person name="Ruckert C."/>
        </authorList>
    </citation>
    <scope>NUCLEOTIDE SEQUENCE</scope>
    <source>
        <strain evidence="4">CGMCC 1.6293</strain>
    </source>
</reference>
<dbReference type="InterPro" id="IPR013149">
    <property type="entry name" value="ADH-like_C"/>
</dbReference>
<dbReference type="Gene3D" id="3.40.50.720">
    <property type="entry name" value="NAD(P)-binding Rossmann-like Domain"/>
    <property type="match status" value="1"/>
</dbReference>
<reference evidence="4" key="2">
    <citation type="submission" date="2020-09" db="EMBL/GenBank/DDBJ databases">
        <authorList>
            <person name="Sun Q."/>
            <person name="Zhou Y."/>
        </authorList>
    </citation>
    <scope>NUCLEOTIDE SEQUENCE</scope>
    <source>
        <strain evidence="4">CGMCC 1.6293</strain>
    </source>
</reference>
<dbReference type="EMBL" id="BMLF01000003">
    <property type="protein sequence ID" value="GGM11724.1"/>
    <property type="molecule type" value="Genomic_DNA"/>
</dbReference>
<evidence type="ECO:0000313" key="5">
    <source>
        <dbReference type="Proteomes" id="UP000649829"/>
    </source>
</evidence>
<dbReference type="Proteomes" id="UP000649829">
    <property type="component" value="Unassembled WGS sequence"/>
</dbReference>
<proteinExistence type="predicted"/>
<dbReference type="PANTHER" id="PTHR48106">
    <property type="entry name" value="QUINONE OXIDOREDUCTASE PIG3-RELATED"/>
    <property type="match status" value="1"/>
</dbReference>
<dbReference type="SMART" id="SM00829">
    <property type="entry name" value="PKS_ER"/>
    <property type="match status" value="1"/>
</dbReference>
<evidence type="ECO:0000256" key="2">
    <source>
        <dbReference type="ARBA" id="ARBA00023002"/>
    </source>
</evidence>
<dbReference type="GO" id="GO:0016651">
    <property type="term" value="F:oxidoreductase activity, acting on NAD(P)H"/>
    <property type="evidence" value="ECO:0007669"/>
    <property type="project" value="TreeGrafter"/>
</dbReference>
<comment type="caution">
    <text evidence="4">The sequence shown here is derived from an EMBL/GenBank/DDBJ whole genome shotgun (WGS) entry which is preliminary data.</text>
</comment>
<dbReference type="InterPro" id="IPR013154">
    <property type="entry name" value="ADH-like_N"/>
</dbReference>
<dbReference type="Gene3D" id="3.90.180.10">
    <property type="entry name" value="Medium-chain alcohol dehydrogenases, catalytic domain"/>
    <property type="match status" value="1"/>
</dbReference>
<dbReference type="Pfam" id="PF08240">
    <property type="entry name" value="ADH_N"/>
    <property type="match status" value="1"/>
</dbReference>
<gene>
    <name evidence="4" type="ORF">GCM10011534_37250</name>
</gene>
<accession>A0A917T6R3</accession>
<evidence type="ECO:0000313" key="4">
    <source>
        <dbReference type="EMBL" id="GGM11724.1"/>
    </source>
</evidence>
<dbReference type="InterPro" id="IPR020843">
    <property type="entry name" value="ER"/>
</dbReference>
<dbReference type="RefSeq" id="WP_229669234.1">
    <property type="nucleotide sequence ID" value="NZ_BMLF01000003.1"/>
</dbReference>
<dbReference type="SUPFAM" id="SSF51735">
    <property type="entry name" value="NAD(P)-binding Rossmann-fold domains"/>
    <property type="match status" value="1"/>
</dbReference>
<name>A0A917T6R3_9RHOB</name>
<keyword evidence="1" id="KW-0521">NADP</keyword>
<keyword evidence="5" id="KW-1185">Reference proteome</keyword>
<evidence type="ECO:0000259" key="3">
    <source>
        <dbReference type="SMART" id="SM00829"/>
    </source>
</evidence>
<dbReference type="AlphaFoldDB" id="A0A917T6R3"/>
<dbReference type="GO" id="GO:0070402">
    <property type="term" value="F:NADPH binding"/>
    <property type="evidence" value="ECO:0007669"/>
    <property type="project" value="TreeGrafter"/>
</dbReference>
<protein>
    <submittedName>
        <fullName evidence="4">Quinone oxidoreductase</fullName>
    </submittedName>
</protein>
<organism evidence="4 5">
    <name type="scientific">Pseudooceanicola nanhaiensis</name>
    <dbReference type="NCBI Taxonomy" id="375761"/>
    <lineage>
        <taxon>Bacteria</taxon>
        <taxon>Pseudomonadati</taxon>
        <taxon>Pseudomonadota</taxon>
        <taxon>Alphaproteobacteria</taxon>
        <taxon>Rhodobacterales</taxon>
        <taxon>Paracoccaceae</taxon>
        <taxon>Pseudooceanicola</taxon>
    </lineage>
</organism>
<dbReference type="InterPro" id="IPR036291">
    <property type="entry name" value="NAD(P)-bd_dom_sf"/>
</dbReference>
<evidence type="ECO:0000256" key="1">
    <source>
        <dbReference type="ARBA" id="ARBA00022857"/>
    </source>
</evidence>
<keyword evidence="2" id="KW-0560">Oxidoreductase</keyword>
<sequence>MTTMQATVLGDTGPETREVAIPSPGPTELLVRVRTAALNRADLLMMMGGSHGFGGNSGHPIGMEWAGEVVEAGAQAGGYKPGDRVMCSGMGGFADYAVADHRRCFPVPQAMSWTEATCYPVALRTMVDAVLINGAMRPGARVMIFGASSGVGLLGMQIARKCGAEMVIGTSTTPERRDRLCDFGADHAIDPSQEGWSDRVMELTGGKGVDLTVDMLSGPYVNGLLACTALEGRIVNVGRLAGQAGEFNFDLHALRRVAYIGVTFRTRTLDDVEAINARVRSDVWEMLEAGEFTLPVDREMPLLQAGEALEAMRSNSHFGKIVLRAGN</sequence>
<feature type="domain" description="Enoyl reductase (ER)" evidence="3">
    <location>
        <begin position="7"/>
        <end position="323"/>
    </location>
</feature>